<dbReference type="Pfam" id="PF10243">
    <property type="entry name" value="MIP-T3"/>
    <property type="match status" value="1"/>
</dbReference>
<comment type="subcellular location">
    <subcellularLocation>
        <location evidence="2">Cytoplasm</location>
        <location evidence="2">Cytoskeleton</location>
        <location evidence="2">Cilium axoneme</location>
    </subcellularLocation>
    <subcellularLocation>
        <location evidence="1">Cytoplasm</location>
        <location evidence="1">Cytoskeleton</location>
        <location evidence="1">Cilium basal body</location>
    </subcellularLocation>
</comment>
<keyword evidence="5" id="KW-0175">Coiled coil</keyword>
<feature type="compositionally biased region" description="Basic and acidic residues" evidence="9">
    <location>
        <begin position="235"/>
        <end position="255"/>
    </location>
</feature>
<dbReference type="GO" id="GO:0008017">
    <property type="term" value="F:microtubule binding"/>
    <property type="evidence" value="ECO:0007669"/>
    <property type="project" value="InterPro"/>
</dbReference>
<organism evidence="11 12">
    <name type="scientific">Giardia duodenalis assemblage B</name>
    <dbReference type="NCBI Taxonomy" id="1394984"/>
    <lineage>
        <taxon>Eukaryota</taxon>
        <taxon>Metamonada</taxon>
        <taxon>Diplomonadida</taxon>
        <taxon>Hexamitidae</taxon>
        <taxon>Giardiinae</taxon>
        <taxon>Giardia</taxon>
    </lineage>
</organism>
<evidence type="ECO:0000256" key="6">
    <source>
        <dbReference type="ARBA" id="ARBA00023212"/>
    </source>
</evidence>
<comment type="caution">
    <text evidence="11">The sequence shown here is derived from an EMBL/GenBank/DDBJ whole genome shotgun (WGS) entry which is preliminary data.</text>
</comment>
<evidence type="ECO:0000256" key="4">
    <source>
        <dbReference type="ARBA" id="ARBA00022794"/>
    </source>
</evidence>
<dbReference type="VEuPathDB" id="GiardiaDB:QR46_2198"/>
<dbReference type="InterPro" id="IPR018799">
    <property type="entry name" value="TRAF3IP1"/>
</dbReference>
<dbReference type="Gene3D" id="1.10.418.50">
    <property type="entry name" value="Microtubule-binding protein MIP-T3"/>
    <property type="match status" value="1"/>
</dbReference>
<name>A0A132NUR4_GIAIN</name>
<dbReference type="PANTHER" id="PTHR31363:SF0">
    <property type="entry name" value="TRAF3-INTERACTING PROTEIN 1"/>
    <property type="match status" value="1"/>
</dbReference>
<proteinExistence type="inferred from homology"/>
<gene>
    <name evidence="11" type="ORF">QR46_2198</name>
</gene>
<reference evidence="11 12" key="1">
    <citation type="journal article" date="2015" name="Mol. Biochem. Parasitol.">
        <title>Identification of polymorphic genes for use in assemblage B genotyping assays through comparative genomics of multiple assemblage B Giardia duodenalis isolates.</title>
        <authorList>
            <person name="Wielinga C."/>
            <person name="Thompson R.C."/>
            <person name="Monis P."/>
            <person name="Ryan U."/>
        </authorList>
    </citation>
    <scope>NUCLEOTIDE SEQUENCE [LARGE SCALE GENOMIC DNA]</scope>
    <source>
        <strain evidence="11 12">BAH15c1</strain>
    </source>
</reference>
<sequence>MNFQLEKLKMTTIETELINSTIDALKELISRPPLTEKLLSRPPFKYILDICKAVSAVTGFPSPESCNHDDITDREERAAFLSSVIGQISDQLGVPVDVQIKSILAGKDVPKTLRMLVMLAQAAKLFKVGSTPLQQQQAPKEAPAAPPQEDLEALARERAEKERHQREQEQREQQERERKEQERRERERRELEARERAEKEKQQQQQQQQQQKQQQQQQQPVELSASPQKSPPKVRFADDETAKVEDHRPIIERPHFNRPPPSQHSRRMAVTATAESTVPQPSAMRLVKVIREESSDENDQDIVQNDNQDGGFTIGLDSEWCEEMLPSGLGADDGASLPSGAHGELVANILDTAEEYNVALHGDSKRPTGLSNQKDKKPMDSHSQPVQKLISHISTIIRKSVPYTKHTAFLDEHILTMRTELHTASEAVTKLLSTSLKQESSLKQANNACESKIHSLKEQIYSLRQTQLELLHSTLVL</sequence>
<dbReference type="OrthoDB" id="10258914at2759"/>
<dbReference type="GO" id="GO:0060271">
    <property type="term" value="P:cilium assembly"/>
    <property type="evidence" value="ECO:0007669"/>
    <property type="project" value="TreeGrafter"/>
</dbReference>
<dbReference type="GO" id="GO:0005930">
    <property type="term" value="C:axoneme"/>
    <property type="evidence" value="ECO:0007669"/>
    <property type="project" value="UniProtKB-SubCell"/>
</dbReference>
<keyword evidence="3" id="KW-0963">Cytoplasm</keyword>
<evidence type="ECO:0000256" key="7">
    <source>
        <dbReference type="ARBA" id="ARBA00023273"/>
    </source>
</evidence>
<feature type="compositionally biased region" description="Basic and acidic residues" evidence="9">
    <location>
        <begin position="158"/>
        <end position="202"/>
    </location>
</feature>
<dbReference type="InterPro" id="IPR040468">
    <property type="entry name" value="TRAF3IP1_N"/>
</dbReference>
<feature type="compositionally biased region" description="Low complexity" evidence="9">
    <location>
        <begin position="203"/>
        <end position="219"/>
    </location>
</feature>
<evidence type="ECO:0000259" key="10">
    <source>
        <dbReference type="Pfam" id="PF10243"/>
    </source>
</evidence>
<dbReference type="EMBL" id="JXTI01000055">
    <property type="protein sequence ID" value="KWX13800.1"/>
    <property type="molecule type" value="Genomic_DNA"/>
</dbReference>
<dbReference type="GO" id="GO:0042073">
    <property type="term" value="P:intraciliary transport"/>
    <property type="evidence" value="ECO:0007669"/>
    <property type="project" value="TreeGrafter"/>
</dbReference>
<protein>
    <recommendedName>
        <fullName evidence="10">TRAF3-interacting protein 1 N-terminal domain-containing protein</fullName>
    </recommendedName>
</protein>
<evidence type="ECO:0000256" key="2">
    <source>
        <dbReference type="ARBA" id="ARBA00004430"/>
    </source>
</evidence>
<evidence type="ECO:0000256" key="5">
    <source>
        <dbReference type="ARBA" id="ARBA00023054"/>
    </source>
</evidence>
<evidence type="ECO:0000313" key="11">
    <source>
        <dbReference type="EMBL" id="KWX13800.1"/>
    </source>
</evidence>
<dbReference type="Proteomes" id="UP000070089">
    <property type="component" value="Unassembled WGS sequence"/>
</dbReference>
<keyword evidence="4" id="KW-0970">Cilium biogenesis/degradation</keyword>
<dbReference type="GO" id="GO:0030992">
    <property type="term" value="C:intraciliary transport particle B"/>
    <property type="evidence" value="ECO:0007669"/>
    <property type="project" value="TreeGrafter"/>
</dbReference>
<evidence type="ECO:0000256" key="9">
    <source>
        <dbReference type="SAM" id="MobiDB-lite"/>
    </source>
</evidence>
<feature type="region of interest" description="Disordered" evidence="9">
    <location>
        <begin position="360"/>
        <end position="384"/>
    </location>
</feature>
<dbReference type="InterPro" id="IPR042576">
    <property type="entry name" value="TRAF3IP1_N_sf"/>
</dbReference>
<dbReference type="GO" id="GO:0070507">
    <property type="term" value="P:regulation of microtubule cytoskeleton organization"/>
    <property type="evidence" value="ECO:0007669"/>
    <property type="project" value="TreeGrafter"/>
</dbReference>
<keyword evidence="6" id="KW-0206">Cytoskeleton</keyword>
<dbReference type="AlphaFoldDB" id="A0A132NUR4"/>
<accession>A0A132NUR4</accession>
<feature type="domain" description="TRAF3-interacting protein 1 N-terminal" evidence="10">
    <location>
        <begin position="18"/>
        <end position="124"/>
    </location>
</feature>
<evidence type="ECO:0000313" key="12">
    <source>
        <dbReference type="Proteomes" id="UP000070089"/>
    </source>
</evidence>
<dbReference type="GO" id="GO:0036064">
    <property type="term" value="C:ciliary basal body"/>
    <property type="evidence" value="ECO:0007669"/>
    <property type="project" value="TreeGrafter"/>
</dbReference>
<evidence type="ECO:0000256" key="3">
    <source>
        <dbReference type="ARBA" id="ARBA00022490"/>
    </source>
</evidence>
<dbReference type="FunFam" id="1.10.418.50:FF:000002">
    <property type="entry name" value="Kinesin-like protein"/>
    <property type="match status" value="1"/>
</dbReference>
<comment type="similarity">
    <text evidence="8">Belongs to the TRAF3IP1 family.</text>
</comment>
<keyword evidence="7" id="KW-0966">Cell projection</keyword>
<evidence type="ECO:0000256" key="1">
    <source>
        <dbReference type="ARBA" id="ARBA00004120"/>
    </source>
</evidence>
<dbReference type="PANTHER" id="PTHR31363">
    <property type="entry name" value="TRAF3-INTERACTING PROTEIN 1"/>
    <property type="match status" value="1"/>
</dbReference>
<feature type="region of interest" description="Disordered" evidence="9">
    <location>
        <begin position="158"/>
        <end position="267"/>
    </location>
</feature>
<evidence type="ECO:0000256" key="8">
    <source>
        <dbReference type="ARBA" id="ARBA00043971"/>
    </source>
</evidence>